<dbReference type="PANTHER" id="PTHR23509">
    <property type="entry name" value="PA-PL1 PHOSPHOLIPASE FAMILY"/>
    <property type="match status" value="1"/>
</dbReference>
<dbReference type="PROSITE" id="PS51043">
    <property type="entry name" value="DDHD"/>
    <property type="match status" value="1"/>
</dbReference>
<dbReference type="AlphaFoldDB" id="A0A7S2PMJ7"/>
<proteinExistence type="predicted"/>
<dbReference type="InterPro" id="IPR004177">
    <property type="entry name" value="DDHD_dom"/>
</dbReference>
<dbReference type="InterPro" id="IPR058055">
    <property type="entry name" value="PA-PLA1"/>
</dbReference>
<dbReference type="SMART" id="SM01127">
    <property type="entry name" value="DDHD"/>
    <property type="match status" value="1"/>
</dbReference>
<gene>
    <name evidence="2" type="ORF">LDAN0321_LOCUS19065</name>
</gene>
<dbReference type="PANTHER" id="PTHR23509:SF10">
    <property type="entry name" value="LD21067P"/>
    <property type="match status" value="1"/>
</dbReference>
<dbReference type="GO" id="GO:0005737">
    <property type="term" value="C:cytoplasm"/>
    <property type="evidence" value="ECO:0007669"/>
    <property type="project" value="TreeGrafter"/>
</dbReference>
<reference evidence="2" key="1">
    <citation type="submission" date="2021-01" db="EMBL/GenBank/DDBJ databases">
        <authorList>
            <person name="Corre E."/>
            <person name="Pelletier E."/>
            <person name="Niang G."/>
            <person name="Scheremetjew M."/>
            <person name="Finn R."/>
            <person name="Kale V."/>
            <person name="Holt S."/>
            <person name="Cochrane G."/>
            <person name="Meng A."/>
            <person name="Brown T."/>
            <person name="Cohen L."/>
        </authorList>
    </citation>
    <scope>NUCLEOTIDE SEQUENCE</scope>
    <source>
        <strain evidence="2">B650</strain>
    </source>
</reference>
<organism evidence="2">
    <name type="scientific">Leptocylindrus danicus</name>
    <dbReference type="NCBI Taxonomy" id="163516"/>
    <lineage>
        <taxon>Eukaryota</taxon>
        <taxon>Sar</taxon>
        <taxon>Stramenopiles</taxon>
        <taxon>Ochrophyta</taxon>
        <taxon>Bacillariophyta</taxon>
        <taxon>Coscinodiscophyceae</taxon>
        <taxon>Chaetocerotophycidae</taxon>
        <taxon>Leptocylindrales</taxon>
        <taxon>Leptocylindraceae</taxon>
        <taxon>Leptocylindrus</taxon>
    </lineage>
</organism>
<evidence type="ECO:0000313" key="2">
    <source>
        <dbReference type="EMBL" id="CAD9608286.1"/>
    </source>
</evidence>
<feature type="domain" description="DDHD" evidence="1">
    <location>
        <begin position="243"/>
        <end position="430"/>
    </location>
</feature>
<name>A0A7S2PMJ7_9STRA</name>
<protein>
    <recommendedName>
        <fullName evidence="1">DDHD domain-containing protein</fullName>
    </recommendedName>
</protein>
<evidence type="ECO:0000259" key="1">
    <source>
        <dbReference type="PROSITE" id="PS51043"/>
    </source>
</evidence>
<accession>A0A7S2PMJ7</accession>
<dbReference type="Pfam" id="PF02862">
    <property type="entry name" value="DDHD"/>
    <property type="match status" value="1"/>
</dbReference>
<sequence>MPYADPDSFVENLESRQEYDEASTLAAPLSFSNAYTYEEEERCDHLVLVVHGIGEMMRSVDIFGLALPPLSSIADCCGFMRKNHNALFKESSELKSLANILSSTCGRVDYIPVEWHEKFNRLSRKSKVKTRDASLHDITLNTIPSMRALANDTLLDVMYFMSPEYHDLLIDIVTEELNTVVSKAKKYGGDAFSGKVSIMAHSLGSIITWDILSHQLPHEHIQPSSESTSSGVQNLQEAQYPQLMFDVANTFMIGAPVPVFLLIRNQHRPMNPEYSLPVCSRVFNIFHPYDPVAYRIEPLINPRNRKVEPELIPDWRGGYRMQYQTKLFWKNLVNETYQRQQYLIDALEAGIRQIGLADPADEDDASTASEGSNSSNMIECGQLNGGRRIDYMLQESEVETANEYVFALGAHSAYWAAKDLTMFIAREIILSEIEYGFDCRLEEEEVEVDSAQNELISPLPAWQNV</sequence>
<dbReference type="GO" id="GO:0046872">
    <property type="term" value="F:metal ion binding"/>
    <property type="evidence" value="ECO:0007669"/>
    <property type="project" value="InterPro"/>
</dbReference>
<dbReference type="GO" id="GO:0004620">
    <property type="term" value="F:phospholipase activity"/>
    <property type="evidence" value="ECO:0007669"/>
    <property type="project" value="TreeGrafter"/>
</dbReference>
<dbReference type="EMBL" id="HBGY01030646">
    <property type="protein sequence ID" value="CAD9608286.1"/>
    <property type="molecule type" value="Transcribed_RNA"/>
</dbReference>